<feature type="compositionally biased region" description="Low complexity" evidence="1">
    <location>
        <begin position="161"/>
        <end position="188"/>
    </location>
</feature>
<organism evidence="4 5">
    <name type="scientific">Hydrogenibacillus schlegelii</name>
    <name type="common">Bacillus schlegelii</name>
    <dbReference type="NCBI Taxonomy" id="1484"/>
    <lineage>
        <taxon>Bacteria</taxon>
        <taxon>Bacillati</taxon>
        <taxon>Bacillota</taxon>
        <taxon>Bacilli</taxon>
        <taxon>Bacillales</taxon>
        <taxon>Bacillales Family X. Incertae Sedis</taxon>
        <taxon>Hydrogenibacillus</taxon>
    </lineage>
</organism>
<dbReference type="Pfam" id="PF01476">
    <property type="entry name" value="LysM"/>
    <property type="match status" value="1"/>
</dbReference>
<keyword evidence="2" id="KW-1133">Transmembrane helix</keyword>
<evidence type="ECO:0000259" key="3">
    <source>
        <dbReference type="PROSITE" id="PS51782"/>
    </source>
</evidence>
<dbReference type="InterPro" id="IPR036779">
    <property type="entry name" value="LysM_dom_sf"/>
</dbReference>
<keyword evidence="5" id="KW-1185">Reference proteome</keyword>
<gene>
    <name evidence="4" type="ORF">SA87_08025</name>
</gene>
<evidence type="ECO:0000256" key="2">
    <source>
        <dbReference type="SAM" id="Phobius"/>
    </source>
</evidence>
<feature type="compositionally biased region" description="Pro residues" evidence="1">
    <location>
        <begin position="148"/>
        <end position="160"/>
    </location>
</feature>
<sequence>MRDWREIKRSLEQGDAAADAPGAPQERAPENGGQEAGRMGIGAGETRPPLPLRTRPKKPSLFSWSTFPRDRTRPATSGRRTKEPTDRRRWLDRPALLRIVGASFVLAVGLILATVGRPWFPGPLQEPPEGAFPDRDALPDGKGAAGALPPPPATTTPSPSPGSEAPSPPASGSAALPDRSEAAPIGATAGAGGRTEEPPRGPDGKDRTDRAPAGRRYVVRPGDTLYRIAMRTYGTKAAIAWIREANGLKDNTIFVGQTLLLPDAPPMEERPKAESP</sequence>
<keyword evidence="2" id="KW-0472">Membrane</keyword>
<dbReference type="CDD" id="cd00118">
    <property type="entry name" value="LysM"/>
    <property type="match status" value="1"/>
</dbReference>
<name>A0A132MFR8_HYDSH</name>
<dbReference type="SMART" id="SM00257">
    <property type="entry name" value="LysM"/>
    <property type="match status" value="1"/>
</dbReference>
<dbReference type="SUPFAM" id="SSF54106">
    <property type="entry name" value="LysM domain"/>
    <property type="match status" value="1"/>
</dbReference>
<keyword evidence="2" id="KW-0812">Transmembrane</keyword>
<dbReference type="AlphaFoldDB" id="A0A132MFR8"/>
<evidence type="ECO:0000313" key="5">
    <source>
        <dbReference type="Proteomes" id="UP000243024"/>
    </source>
</evidence>
<feature type="region of interest" description="Disordered" evidence="1">
    <location>
        <begin position="1"/>
        <end position="93"/>
    </location>
</feature>
<protein>
    <recommendedName>
        <fullName evidence="3">LysM domain-containing protein</fullName>
    </recommendedName>
</protein>
<proteinExistence type="predicted"/>
<feature type="compositionally biased region" description="Basic and acidic residues" evidence="1">
    <location>
        <begin position="194"/>
        <end position="212"/>
    </location>
</feature>
<accession>A0A132MFR8</accession>
<evidence type="ECO:0000313" key="4">
    <source>
        <dbReference type="EMBL" id="OAR05306.1"/>
    </source>
</evidence>
<feature type="region of interest" description="Disordered" evidence="1">
    <location>
        <begin position="124"/>
        <end position="216"/>
    </location>
</feature>
<evidence type="ECO:0000256" key="1">
    <source>
        <dbReference type="SAM" id="MobiDB-lite"/>
    </source>
</evidence>
<feature type="transmembrane region" description="Helical" evidence="2">
    <location>
        <begin position="95"/>
        <end position="120"/>
    </location>
</feature>
<feature type="compositionally biased region" description="Basic and acidic residues" evidence="1">
    <location>
        <begin position="1"/>
        <end position="12"/>
    </location>
</feature>
<feature type="compositionally biased region" description="Low complexity" evidence="1">
    <location>
        <begin position="13"/>
        <end position="26"/>
    </location>
</feature>
<comment type="caution">
    <text evidence="4">The sequence shown here is derived from an EMBL/GenBank/DDBJ whole genome shotgun (WGS) entry which is preliminary data.</text>
</comment>
<feature type="domain" description="LysM" evidence="3">
    <location>
        <begin position="215"/>
        <end position="261"/>
    </location>
</feature>
<feature type="compositionally biased region" description="Basic and acidic residues" evidence="1">
    <location>
        <begin position="80"/>
        <end position="92"/>
    </location>
</feature>
<dbReference type="RefSeq" id="WP_066198205.1">
    <property type="nucleotide sequence ID" value="NZ_CBCSAS010000001.1"/>
</dbReference>
<reference evidence="4 5" key="1">
    <citation type="submission" date="2015-09" db="EMBL/GenBank/DDBJ databases">
        <title>Draft genome sequence of Hydrogenibacillus schlegelii DSM 2000.</title>
        <authorList>
            <person name="Hemp J."/>
        </authorList>
    </citation>
    <scope>NUCLEOTIDE SEQUENCE [LARGE SCALE GENOMIC DNA]</scope>
    <source>
        <strain evidence="4 5">MA 48</strain>
    </source>
</reference>
<dbReference type="EMBL" id="JXBB01000002">
    <property type="protein sequence ID" value="OAR05306.1"/>
    <property type="molecule type" value="Genomic_DNA"/>
</dbReference>
<dbReference type="PROSITE" id="PS51782">
    <property type="entry name" value="LYSM"/>
    <property type="match status" value="1"/>
</dbReference>
<dbReference type="InterPro" id="IPR018392">
    <property type="entry name" value="LysM"/>
</dbReference>
<dbReference type="OrthoDB" id="2583609at2"/>
<dbReference type="Gene3D" id="3.10.350.10">
    <property type="entry name" value="LysM domain"/>
    <property type="match status" value="1"/>
</dbReference>
<dbReference type="STRING" id="1484.SA87_08025"/>
<dbReference type="Proteomes" id="UP000243024">
    <property type="component" value="Unassembled WGS sequence"/>
</dbReference>